<keyword evidence="5" id="KW-0378">Hydrolase</keyword>
<evidence type="ECO:0000313" key="6">
    <source>
        <dbReference type="Proteomes" id="UP001161391"/>
    </source>
</evidence>
<dbReference type="Gene3D" id="3.40.50.1000">
    <property type="entry name" value="HAD superfamily/HAD-like"/>
    <property type="match status" value="1"/>
</dbReference>
<dbReference type="SUPFAM" id="SSF56784">
    <property type="entry name" value="HAD-like"/>
    <property type="match status" value="1"/>
</dbReference>
<accession>A0ABQ5VAQ1</accession>
<dbReference type="Pfam" id="PF13419">
    <property type="entry name" value="HAD_2"/>
    <property type="match status" value="1"/>
</dbReference>
<proteinExistence type="inferred from homology"/>
<comment type="cofactor">
    <cofactor evidence="1">
        <name>Mg(2+)</name>
        <dbReference type="ChEBI" id="CHEBI:18420"/>
    </cofactor>
</comment>
<comment type="similarity">
    <text evidence="2">Belongs to the HAD-like hydrolase superfamily. CbbY/CbbZ/Gph/YieH family.</text>
</comment>
<gene>
    <name evidence="5" type="ORF">GCM10007853_23820</name>
</gene>
<dbReference type="InterPro" id="IPR006439">
    <property type="entry name" value="HAD-SF_hydro_IA"/>
</dbReference>
<dbReference type="RefSeq" id="WP_284390978.1">
    <property type="nucleotide sequence ID" value="NZ_BSNK01000002.1"/>
</dbReference>
<dbReference type="PANTHER" id="PTHR46193">
    <property type="entry name" value="6-PHOSPHOGLUCONATE PHOSPHATASE"/>
    <property type="match status" value="1"/>
</dbReference>
<dbReference type="EMBL" id="BSNK01000002">
    <property type="protein sequence ID" value="GLQ24508.1"/>
    <property type="molecule type" value="Genomic_DNA"/>
</dbReference>
<dbReference type="PANTHER" id="PTHR46193:SF10">
    <property type="entry name" value="6-PHOSPHOGLUCONATE PHOSPHATASE"/>
    <property type="match status" value="1"/>
</dbReference>
<evidence type="ECO:0000313" key="5">
    <source>
        <dbReference type="EMBL" id="GLQ24508.1"/>
    </source>
</evidence>
<keyword evidence="3" id="KW-0479">Metal-binding</keyword>
<evidence type="ECO:0000256" key="1">
    <source>
        <dbReference type="ARBA" id="ARBA00001946"/>
    </source>
</evidence>
<evidence type="ECO:0000256" key="3">
    <source>
        <dbReference type="ARBA" id="ARBA00022723"/>
    </source>
</evidence>
<dbReference type="InterPro" id="IPR041492">
    <property type="entry name" value="HAD_2"/>
</dbReference>
<dbReference type="InterPro" id="IPR051600">
    <property type="entry name" value="Beta-PGM-like"/>
</dbReference>
<dbReference type="InterPro" id="IPR023214">
    <property type="entry name" value="HAD_sf"/>
</dbReference>
<dbReference type="CDD" id="cd07526">
    <property type="entry name" value="HAD_BPGM_like"/>
    <property type="match status" value="1"/>
</dbReference>
<dbReference type="SFLD" id="SFLDG01129">
    <property type="entry name" value="C1.5:_HAD__Beta-PGM__Phosphata"/>
    <property type="match status" value="1"/>
</dbReference>
<name>A0ABQ5VAQ1_9PROT</name>
<evidence type="ECO:0000256" key="2">
    <source>
        <dbReference type="ARBA" id="ARBA00006171"/>
    </source>
</evidence>
<organism evidence="5 6">
    <name type="scientific">Algimonas ampicilliniresistens</name>
    <dbReference type="NCBI Taxonomy" id="1298735"/>
    <lineage>
        <taxon>Bacteria</taxon>
        <taxon>Pseudomonadati</taxon>
        <taxon>Pseudomonadota</taxon>
        <taxon>Alphaproteobacteria</taxon>
        <taxon>Maricaulales</taxon>
        <taxon>Robiginitomaculaceae</taxon>
        <taxon>Algimonas</taxon>
    </lineage>
</organism>
<reference evidence="5" key="1">
    <citation type="journal article" date="2014" name="Int. J. Syst. Evol. Microbiol.">
        <title>Complete genome of a new Firmicutes species belonging to the dominant human colonic microbiota ('Ruminococcus bicirculans') reveals two chromosomes and a selective capacity to utilize plant glucans.</title>
        <authorList>
            <consortium name="NISC Comparative Sequencing Program"/>
            <person name="Wegmann U."/>
            <person name="Louis P."/>
            <person name="Goesmann A."/>
            <person name="Henrissat B."/>
            <person name="Duncan S.H."/>
            <person name="Flint H.J."/>
        </authorList>
    </citation>
    <scope>NUCLEOTIDE SEQUENCE</scope>
    <source>
        <strain evidence="5">NBRC 108219</strain>
    </source>
</reference>
<dbReference type="SFLD" id="SFLDS00003">
    <property type="entry name" value="Haloacid_Dehalogenase"/>
    <property type="match status" value="1"/>
</dbReference>
<dbReference type="NCBIfam" id="TIGR01509">
    <property type="entry name" value="HAD-SF-IA-v3"/>
    <property type="match status" value="1"/>
</dbReference>
<protein>
    <submittedName>
        <fullName evidence="5">Hydrolase</fullName>
    </submittedName>
</protein>
<dbReference type="InterPro" id="IPR023198">
    <property type="entry name" value="PGP-like_dom2"/>
</dbReference>
<comment type="caution">
    <text evidence="5">The sequence shown here is derived from an EMBL/GenBank/DDBJ whole genome shotgun (WGS) entry which is preliminary data.</text>
</comment>
<reference evidence="5" key="2">
    <citation type="submission" date="2023-01" db="EMBL/GenBank/DDBJ databases">
        <title>Draft genome sequence of Algimonas ampicilliniresistens strain NBRC 108219.</title>
        <authorList>
            <person name="Sun Q."/>
            <person name="Mori K."/>
        </authorList>
    </citation>
    <scope>NUCLEOTIDE SEQUENCE</scope>
    <source>
        <strain evidence="5">NBRC 108219</strain>
    </source>
</reference>
<dbReference type="Gene3D" id="1.10.150.240">
    <property type="entry name" value="Putative phosphatase, domain 2"/>
    <property type="match status" value="1"/>
</dbReference>
<dbReference type="InterPro" id="IPR036412">
    <property type="entry name" value="HAD-like_sf"/>
</dbReference>
<dbReference type="Proteomes" id="UP001161391">
    <property type="component" value="Unassembled WGS sequence"/>
</dbReference>
<evidence type="ECO:0000256" key="4">
    <source>
        <dbReference type="ARBA" id="ARBA00022842"/>
    </source>
</evidence>
<keyword evidence="4" id="KW-0460">Magnesium</keyword>
<dbReference type="GO" id="GO:0016787">
    <property type="term" value="F:hydrolase activity"/>
    <property type="evidence" value="ECO:0007669"/>
    <property type="project" value="UniProtKB-KW"/>
</dbReference>
<keyword evidence="6" id="KW-1185">Reference proteome</keyword>
<sequence length="217" mass="23557">MPLITTDQTDLIIFDCDGVLVDSEPLSNAVMAEHITRLGWAMKGHESIRLFKGKTMAQVHCAIEDRLGKPIDKKWTSAFHLDQEQRMRRDLTVVAGVNDLIARVQAAGLHSCVASQGSHEKMAISLGLTGLWDQFEGRIFSARDVANPKPAPDLFLHAAIQMNVSPTRCIVIEDSPTGIAGALAAKMRVIGYDPDESGVLAQGGIEIVSRMDAITIV</sequence>